<dbReference type="AlphaFoldDB" id="A0A0C9UY80"/>
<feature type="region of interest" description="Disordered" evidence="1">
    <location>
        <begin position="34"/>
        <end position="65"/>
    </location>
</feature>
<proteinExistence type="predicted"/>
<evidence type="ECO:0000256" key="1">
    <source>
        <dbReference type="SAM" id="MobiDB-lite"/>
    </source>
</evidence>
<dbReference type="EMBL" id="KN837269">
    <property type="protein sequence ID" value="KIJ30065.1"/>
    <property type="molecule type" value="Genomic_DNA"/>
</dbReference>
<dbReference type="HOGENOM" id="CLU_054439_0_0_1"/>
<dbReference type="Proteomes" id="UP000054279">
    <property type="component" value="Unassembled WGS sequence"/>
</dbReference>
<organism evidence="2 3">
    <name type="scientific">Sphaerobolus stellatus (strain SS14)</name>
    <dbReference type="NCBI Taxonomy" id="990650"/>
    <lineage>
        <taxon>Eukaryota</taxon>
        <taxon>Fungi</taxon>
        <taxon>Dikarya</taxon>
        <taxon>Basidiomycota</taxon>
        <taxon>Agaricomycotina</taxon>
        <taxon>Agaricomycetes</taxon>
        <taxon>Phallomycetidae</taxon>
        <taxon>Geastrales</taxon>
        <taxon>Sphaerobolaceae</taxon>
        <taxon>Sphaerobolus</taxon>
    </lineage>
</organism>
<evidence type="ECO:0000313" key="2">
    <source>
        <dbReference type="EMBL" id="KIJ30065.1"/>
    </source>
</evidence>
<evidence type="ECO:0000313" key="3">
    <source>
        <dbReference type="Proteomes" id="UP000054279"/>
    </source>
</evidence>
<protein>
    <recommendedName>
        <fullName evidence="4">F-box domain-containing protein</fullName>
    </recommendedName>
</protein>
<gene>
    <name evidence="2" type="ORF">M422DRAFT_71076</name>
</gene>
<dbReference type="OrthoDB" id="3251070at2759"/>
<evidence type="ECO:0008006" key="4">
    <source>
        <dbReference type="Google" id="ProtNLM"/>
    </source>
</evidence>
<accession>A0A0C9UY80</accession>
<keyword evidence="3" id="KW-1185">Reference proteome</keyword>
<sequence>MYSSIVLFLIQSASFYQHNYKFIRYKMLPKRQNAAPKCRSKDKAKVASSSPPAQPSLTNSPPPPSSSLNVSLPILFTLPNETIHEILAYFPDMNLPPSPDQWGHPFYDPAVPALGYVRQDMLRALSQTCRSFRKFFLPLLWEHFDVYTKGEGGVWWKRVSVLLEKGSLFFADEKNKVVASYVRTIRVVLTRCSTATVLPAFVKCLFSLPNLHTLYILHAHSQMTTALKDAFEGHSFPSIKKIILPSCAHNILRCCPEVIFVRCMEESGSKLIGAVMKNCKKVEVLERIQPDANMIKRIVKSIPNLKRIMMRVDPEVISFFSALKSLTAIDLLKTPMHYYPFNNRPEEFKRDPYKMPASNDLDDFPDIKAARKVLKGPEDKRRLVVVYMWDEEPWINVPLEKGVSDVGWCSRVKARAVE</sequence>
<name>A0A0C9UY80_SPHS4</name>
<reference evidence="2 3" key="1">
    <citation type="submission" date="2014-06" db="EMBL/GenBank/DDBJ databases">
        <title>Evolutionary Origins and Diversification of the Mycorrhizal Mutualists.</title>
        <authorList>
            <consortium name="DOE Joint Genome Institute"/>
            <consortium name="Mycorrhizal Genomics Consortium"/>
            <person name="Kohler A."/>
            <person name="Kuo A."/>
            <person name="Nagy L.G."/>
            <person name="Floudas D."/>
            <person name="Copeland A."/>
            <person name="Barry K.W."/>
            <person name="Cichocki N."/>
            <person name="Veneault-Fourrey C."/>
            <person name="LaButti K."/>
            <person name="Lindquist E.A."/>
            <person name="Lipzen A."/>
            <person name="Lundell T."/>
            <person name="Morin E."/>
            <person name="Murat C."/>
            <person name="Riley R."/>
            <person name="Ohm R."/>
            <person name="Sun H."/>
            <person name="Tunlid A."/>
            <person name="Henrissat B."/>
            <person name="Grigoriev I.V."/>
            <person name="Hibbett D.S."/>
            <person name="Martin F."/>
        </authorList>
    </citation>
    <scope>NUCLEOTIDE SEQUENCE [LARGE SCALE GENOMIC DNA]</scope>
    <source>
        <strain evidence="2 3">SS14</strain>
    </source>
</reference>